<keyword evidence="3" id="KW-1185">Reference proteome</keyword>
<dbReference type="Proteomes" id="UP000192761">
    <property type="component" value="Unassembled WGS sequence"/>
</dbReference>
<dbReference type="AlphaFoldDB" id="A0A1W1WX44"/>
<dbReference type="EMBL" id="FWXD01000001">
    <property type="protein sequence ID" value="SMC16150.1"/>
    <property type="molecule type" value="Genomic_DNA"/>
</dbReference>
<reference evidence="2 3" key="1">
    <citation type="submission" date="2017-04" db="EMBL/GenBank/DDBJ databases">
        <authorList>
            <person name="Afonso C.L."/>
            <person name="Miller P.J."/>
            <person name="Scott M.A."/>
            <person name="Spackman E."/>
            <person name="Goraichik I."/>
            <person name="Dimitrov K.M."/>
            <person name="Suarez D.L."/>
            <person name="Swayne D.E."/>
        </authorList>
    </citation>
    <scope>NUCLEOTIDE SEQUENCE [LARGE SCALE GENOMIC DNA]</scope>
    <source>
        <strain evidence="2 3">DSM 23236</strain>
    </source>
</reference>
<dbReference type="RefSeq" id="WP_084088593.1">
    <property type="nucleotide sequence ID" value="NZ_FWXD01000001.1"/>
</dbReference>
<proteinExistence type="predicted"/>
<evidence type="ECO:0000313" key="2">
    <source>
        <dbReference type="EMBL" id="SMC16150.1"/>
    </source>
</evidence>
<evidence type="ECO:0008006" key="4">
    <source>
        <dbReference type="Google" id="ProtNLM"/>
    </source>
</evidence>
<name>A0A1W1WX44_9NEIS</name>
<gene>
    <name evidence="2" type="ORF">SAMN02745857_00110</name>
</gene>
<sequence>MRIPSVVFTLLTLLSARPLLAAAPLPLPEDWYPESVAAASDGTLYVGSWRQGAVARLRPGSDTPEILVPPGSNGLANAQGVLVDETGHSLWVCSGNMGFTTVPQTPSALKRYDLASGKPLASYPLPDNGYCNDLAQDSAGNLYVSDSKNPRILRLGKGADELTIWWHDAAYPAGKEGFYLNGITLEDDRTLYFSAVTAEAALWRLSIKADGQPGPLDKIAVDRALKNADAIRSAGPKRLVVFESNAFGNDGPYGGQISSVRINGTQASTTTLVAGLNDPSSGAMVGNRIAFIESKYGLLIQRTLAKQTVPLHVPFDVQYVPLP</sequence>
<dbReference type="STRING" id="1121001.SAMN02745857_00110"/>
<feature type="chain" id="PRO_5013094172" description="Sugar lactone lactonase YvrE" evidence="1">
    <location>
        <begin position="22"/>
        <end position="323"/>
    </location>
</feature>
<evidence type="ECO:0000256" key="1">
    <source>
        <dbReference type="SAM" id="SignalP"/>
    </source>
</evidence>
<keyword evidence="1" id="KW-0732">Signal</keyword>
<protein>
    <recommendedName>
        <fullName evidence="4">Sugar lactone lactonase YvrE</fullName>
    </recommendedName>
</protein>
<feature type="signal peptide" evidence="1">
    <location>
        <begin position="1"/>
        <end position="21"/>
    </location>
</feature>
<dbReference type="InterPro" id="IPR011042">
    <property type="entry name" value="6-blade_b-propeller_TolB-like"/>
</dbReference>
<accession>A0A1W1WX44</accession>
<organism evidence="2 3">
    <name type="scientific">Andreprevotia lacus DSM 23236</name>
    <dbReference type="NCBI Taxonomy" id="1121001"/>
    <lineage>
        <taxon>Bacteria</taxon>
        <taxon>Pseudomonadati</taxon>
        <taxon>Pseudomonadota</taxon>
        <taxon>Betaproteobacteria</taxon>
        <taxon>Neisseriales</taxon>
        <taxon>Chitinibacteraceae</taxon>
        <taxon>Andreprevotia</taxon>
    </lineage>
</organism>
<evidence type="ECO:0000313" key="3">
    <source>
        <dbReference type="Proteomes" id="UP000192761"/>
    </source>
</evidence>
<dbReference type="Gene3D" id="2.120.10.30">
    <property type="entry name" value="TolB, C-terminal domain"/>
    <property type="match status" value="1"/>
</dbReference>
<dbReference type="SUPFAM" id="SSF63829">
    <property type="entry name" value="Calcium-dependent phosphotriesterase"/>
    <property type="match status" value="1"/>
</dbReference>